<evidence type="ECO:0000313" key="1">
    <source>
        <dbReference type="EMBL" id="MCD5315825.1"/>
    </source>
</evidence>
<dbReference type="AlphaFoldDB" id="A0A9X1NKB3"/>
<dbReference type="EMBL" id="JAJOMB010000025">
    <property type="protein sequence ID" value="MCD5315825.1"/>
    <property type="molecule type" value="Genomic_DNA"/>
</dbReference>
<organism evidence="1 2">
    <name type="scientific">Kineosporia babensis</name>
    <dbReference type="NCBI Taxonomy" id="499548"/>
    <lineage>
        <taxon>Bacteria</taxon>
        <taxon>Bacillati</taxon>
        <taxon>Actinomycetota</taxon>
        <taxon>Actinomycetes</taxon>
        <taxon>Kineosporiales</taxon>
        <taxon>Kineosporiaceae</taxon>
        <taxon>Kineosporia</taxon>
    </lineage>
</organism>
<name>A0A9X1NKB3_9ACTN</name>
<dbReference type="RefSeq" id="WP_231448646.1">
    <property type="nucleotide sequence ID" value="NZ_JAJOMB010000025.1"/>
</dbReference>
<gene>
    <name evidence="1" type="ORF">LR394_33520</name>
</gene>
<feature type="non-terminal residue" evidence="1">
    <location>
        <position position="1"/>
    </location>
</feature>
<keyword evidence="2" id="KW-1185">Reference proteome</keyword>
<evidence type="ECO:0000313" key="2">
    <source>
        <dbReference type="Proteomes" id="UP001138997"/>
    </source>
</evidence>
<dbReference type="Proteomes" id="UP001138997">
    <property type="component" value="Unassembled WGS sequence"/>
</dbReference>
<comment type="caution">
    <text evidence="1">The sequence shown here is derived from an EMBL/GenBank/DDBJ whole genome shotgun (WGS) entry which is preliminary data.</text>
</comment>
<accession>A0A9X1NKB3</accession>
<proteinExistence type="predicted"/>
<reference evidence="1" key="1">
    <citation type="submission" date="2021-11" db="EMBL/GenBank/DDBJ databases">
        <title>Streptomyces corallinus and Kineosporia corallina sp. nov., two new coral-derived marine actinobacteria.</title>
        <authorList>
            <person name="Buangrab K."/>
            <person name="Sutthacheep M."/>
            <person name="Yeemin T."/>
            <person name="Harunari E."/>
            <person name="Igarashi Y."/>
            <person name="Sripreechasak P."/>
            <person name="Kanchanasin P."/>
            <person name="Tanasupawat S."/>
            <person name="Phongsopitanun W."/>
        </authorList>
    </citation>
    <scope>NUCLEOTIDE SEQUENCE</scope>
    <source>
        <strain evidence="1">JCM 31032</strain>
    </source>
</reference>
<protein>
    <submittedName>
        <fullName evidence="1">Uncharacterized protein</fullName>
    </submittedName>
</protein>
<sequence length="133" mass="14569">PYVGGFFVADPDQRYFFVSQNAAGWAGALREAKASLGDGGGFLTCEGSFTQYAVGEYFQDVEGRFPIQELVECLEDRETPGPVWFADLTPQQRPHPHAQLALAYPAATELGYALTFVLVTTSLRYIATLVPTE</sequence>